<evidence type="ECO:0000313" key="2">
    <source>
        <dbReference type="EMBL" id="KAE8125484.1"/>
    </source>
</evidence>
<evidence type="ECO:0000256" key="1">
    <source>
        <dbReference type="SAM" id="SignalP"/>
    </source>
</evidence>
<dbReference type="Proteomes" id="UP000327013">
    <property type="component" value="Chromosome 8"/>
</dbReference>
<sequence length="81" mass="8886">MASSSSTKVAAILLFIAMIVLLTSFEVGEAFKWGMDNPCYNKYYPTCLIGGESEETCVDYVRTLCSTLICIFCGHSGQVRT</sequence>
<protein>
    <submittedName>
        <fullName evidence="2">Uncharacterized protein</fullName>
    </submittedName>
</protein>
<feature type="chain" id="PRO_5024432144" evidence="1">
    <location>
        <begin position="31"/>
        <end position="81"/>
    </location>
</feature>
<dbReference type="EMBL" id="CM017328">
    <property type="protein sequence ID" value="KAE8125484.1"/>
    <property type="molecule type" value="Genomic_DNA"/>
</dbReference>
<feature type="signal peptide" evidence="1">
    <location>
        <begin position="1"/>
        <end position="30"/>
    </location>
</feature>
<accession>A0A5N6RX56</accession>
<proteinExistence type="predicted"/>
<keyword evidence="1" id="KW-0732">Signal</keyword>
<organism evidence="2 3">
    <name type="scientific">Carpinus fangiana</name>
    <dbReference type="NCBI Taxonomy" id="176857"/>
    <lineage>
        <taxon>Eukaryota</taxon>
        <taxon>Viridiplantae</taxon>
        <taxon>Streptophyta</taxon>
        <taxon>Embryophyta</taxon>
        <taxon>Tracheophyta</taxon>
        <taxon>Spermatophyta</taxon>
        <taxon>Magnoliopsida</taxon>
        <taxon>eudicotyledons</taxon>
        <taxon>Gunneridae</taxon>
        <taxon>Pentapetalae</taxon>
        <taxon>rosids</taxon>
        <taxon>fabids</taxon>
        <taxon>Fagales</taxon>
        <taxon>Betulaceae</taxon>
        <taxon>Carpinus</taxon>
    </lineage>
</organism>
<name>A0A5N6RX56_9ROSI</name>
<keyword evidence="3" id="KW-1185">Reference proteome</keyword>
<gene>
    <name evidence="2" type="ORF">FH972_020286</name>
</gene>
<reference evidence="2 3" key="1">
    <citation type="submission" date="2019-06" db="EMBL/GenBank/DDBJ databases">
        <title>A chromosomal-level reference genome of Carpinus fangiana (Coryloideae, Betulaceae).</title>
        <authorList>
            <person name="Yang X."/>
            <person name="Wang Z."/>
            <person name="Zhang L."/>
            <person name="Hao G."/>
            <person name="Liu J."/>
            <person name="Yang Y."/>
        </authorList>
    </citation>
    <scope>NUCLEOTIDE SEQUENCE [LARGE SCALE GENOMIC DNA]</scope>
    <source>
        <strain evidence="2">Cfa_2016G</strain>
        <tissue evidence="2">Leaf</tissue>
    </source>
</reference>
<dbReference type="AlphaFoldDB" id="A0A5N6RX56"/>
<evidence type="ECO:0000313" key="3">
    <source>
        <dbReference type="Proteomes" id="UP000327013"/>
    </source>
</evidence>